<gene>
    <name evidence="2" type="ORF">O181_012433</name>
</gene>
<dbReference type="Proteomes" id="UP000765509">
    <property type="component" value="Unassembled WGS sequence"/>
</dbReference>
<comment type="caution">
    <text evidence="2">The sequence shown here is derived from an EMBL/GenBank/DDBJ whole genome shotgun (WGS) entry which is preliminary data.</text>
</comment>
<feature type="compositionally biased region" description="Low complexity" evidence="1">
    <location>
        <begin position="255"/>
        <end position="264"/>
    </location>
</feature>
<reference evidence="2" key="1">
    <citation type="submission" date="2021-03" db="EMBL/GenBank/DDBJ databases">
        <title>Draft genome sequence of rust myrtle Austropuccinia psidii MF-1, a brazilian biotype.</title>
        <authorList>
            <person name="Quecine M.C."/>
            <person name="Pachon D.M.R."/>
            <person name="Bonatelli M.L."/>
            <person name="Correr F.H."/>
            <person name="Franceschini L.M."/>
            <person name="Leite T.F."/>
            <person name="Margarido G.R.A."/>
            <person name="Almeida C.A."/>
            <person name="Ferrarezi J.A."/>
            <person name="Labate C.A."/>
        </authorList>
    </citation>
    <scope>NUCLEOTIDE SEQUENCE</scope>
    <source>
        <strain evidence="2">MF-1</strain>
    </source>
</reference>
<keyword evidence="3" id="KW-1185">Reference proteome</keyword>
<name>A0A9Q3GM77_9BASI</name>
<protein>
    <submittedName>
        <fullName evidence="2">Uncharacterized protein</fullName>
    </submittedName>
</protein>
<feature type="region of interest" description="Disordered" evidence="1">
    <location>
        <begin position="224"/>
        <end position="275"/>
    </location>
</feature>
<organism evidence="2 3">
    <name type="scientific">Austropuccinia psidii MF-1</name>
    <dbReference type="NCBI Taxonomy" id="1389203"/>
    <lineage>
        <taxon>Eukaryota</taxon>
        <taxon>Fungi</taxon>
        <taxon>Dikarya</taxon>
        <taxon>Basidiomycota</taxon>
        <taxon>Pucciniomycotina</taxon>
        <taxon>Pucciniomycetes</taxon>
        <taxon>Pucciniales</taxon>
        <taxon>Sphaerophragmiaceae</taxon>
        <taxon>Austropuccinia</taxon>
    </lineage>
</organism>
<feature type="region of interest" description="Disordered" evidence="1">
    <location>
        <begin position="175"/>
        <end position="194"/>
    </location>
</feature>
<accession>A0A9Q3GM77</accession>
<evidence type="ECO:0000256" key="1">
    <source>
        <dbReference type="SAM" id="MobiDB-lite"/>
    </source>
</evidence>
<dbReference type="EMBL" id="AVOT02003179">
    <property type="protein sequence ID" value="MBW0472718.1"/>
    <property type="molecule type" value="Genomic_DNA"/>
</dbReference>
<evidence type="ECO:0000313" key="2">
    <source>
        <dbReference type="EMBL" id="MBW0472718.1"/>
    </source>
</evidence>
<dbReference type="AlphaFoldDB" id="A0A9Q3GM77"/>
<proteinExistence type="predicted"/>
<dbReference type="OrthoDB" id="2506366at2759"/>
<feature type="region of interest" description="Disordered" evidence="1">
    <location>
        <begin position="62"/>
        <end position="81"/>
    </location>
</feature>
<sequence length="275" mass="32516">MEILKKYIEQELKARILFTKRFSSERDRGRNVNEDKEKKFHLKEEAFLGMNEAFNRMKEINEPLKEQKRETKNDSQGENGDFKKFMTQLEELKILSKPQMGGVTTQRIPKPYVKFYHFLEEGNSVKRRNYLYEDQNKTWVSRQGGGFLFLNWQRVPTDGKTSPKRLVEEFAREQEELSKKRKEDEARESAHKPNEINMIEENKNEISSAIAKIEDWRSWQPPTISSANDPFLNNYGFRNTKQRSLRSEHPNQEPTKSLLKTMETLLKKKPNIPGA</sequence>
<evidence type="ECO:0000313" key="3">
    <source>
        <dbReference type="Proteomes" id="UP000765509"/>
    </source>
</evidence>